<dbReference type="GO" id="GO:0016567">
    <property type="term" value="P:protein ubiquitination"/>
    <property type="evidence" value="ECO:0007669"/>
    <property type="project" value="UniProtKB-UniPathway"/>
</dbReference>
<dbReference type="GO" id="GO:0061630">
    <property type="term" value="F:ubiquitin protein ligase activity"/>
    <property type="evidence" value="ECO:0007669"/>
    <property type="project" value="UniProtKB-EC"/>
</dbReference>
<dbReference type="PANTHER" id="PTHR23315:SF224">
    <property type="entry name" value="U-BOX DOMAIN-CONTAINING PROTEIN 1"/>
    <property type="match status" value="1"/>
</dbReference>
<dbReference type="Proteomes" id="UP000323000">
    <property type="component" value="Chromosome 12"/>
</dbReference>
<evidence type="ECO:0000259" key="8">
    <source>
        <dbReference type="PROSITE" id="PS51698"/>
    </source>
</evidence>
<keyword evidence="6" id="KW-0833">Ubl conjugation pathway</keyword>
<dbReference type="PROSITE" id="PS50176">
    <property type="entry name" value="ARM_REPEAT"/>
    <property type="match status" value="2"/>
</dbReference>
<dbReference type="InterPro" id="IPR057623">
    <property type="entry name" value="PUB12-19-like_N"/>
</dbReference>
<dbReference type="InterPro" id="IPR058678">
    <property type="entry name" value="ARM_PUB"/>
</dbReference>
<evidence type="ECO:0000313" key="10">
    <source>
        <dbReference type="Proteomes" id="UP000323000"/>
    </source>
</evidence>
<dbReference type="SUPFAM" id="SSF57850">
    <property type="entry name" value="RING/U-box"/>
    <property type="match status" value="1"/>
</dbReference>
<dbReference type="EC" id="2.3.2.27" evidence="3"/>
<dbReference type="PANTHER" id="PTHR23315">
    <property type="entry name" value="U BOX DOMAIN-CONTAINING"/>
    <property type="match status" value="1"/>
</dbReference>
<name>A0A5C7GZV1_9ROSI</name>
<reference evidence="10" key="1">
    <citation type="journal article" date="2019" name="Gigascience">
        <title>De novo genome assembly of the endangered Acer yangbiense, a plant species with extremely small populations endemic to Yunnan Province, China.</title>
        <authorList>
            <person name="Yang J."/>
            <person name="Wariss H.M."/>
            <person name="Tao L."/>
            <person name="Zhang R."/>
            <person name="Yun Q."/>
            <person name="Hollingsworth P."/>
            <person name="Dao Z."/>
            <person name="Luo G."/>
            <person name="Guo H."/>
            <person name="Ma Y."/>
            <person name="Sun W."/>
        </authorList>
    </citation>
    <scope>NUCLEOTIDE SEQUENCE [LARGE SCALE GENOMIC DNA]</scope>
    <source>
        <strain evidence="10">cv. Malutang</strain>
    </source>
</reference>
<dbReference type="Gene3D" id="1.25.10.10">
    <property type="entry name" value="Leucine-rich Repeat Variant"/>
    <property type="match status" value="2"/>
</dbReference>
<keyword evidence="4" id="KW-0808">Transferase</keyword>
<dbReference type="Gene3D" id="3.30.40.10">
    <property type="entry name" value="Zinc/RING finger domain, C3HC4 (zinc finger)"/>
    <property type="match status" value="1"/>
</dbReference>
<evidence type="ECO:0000256" key="2">
    <source>
        <dbReference type="ARBA" id="ARBA00004906"/>
    </source>
</evidence>
<dbReference type="CDD" id="cd16664">
    <property type="entry name" value="RING-Ubox_PUB"/>
    <property type="match status" value="1"/>
</dbReference>
<dbReference type="InterPro" id="IPR016024">
    <property type="entry name" value="ARM-type_fold"/>
</dbReference>
<gene>
    <name evidence="9" type="ORF">EZV62_025944</name>
</gene>
<sequence length="688" mass="75203">MDVSLPHFMASSGLLPTGTLLESLIHVSNEVASMEKLPSVQVRNVSTMIRRIKLLYSLFEEIQDTNSSPLPPSSILCLTEVFSVIRRVKFLIQGCKDGSSLWVLIQTEIVSNQFYVLVKEMGRALDILPLSLLNLTADIREQVELLHKQAKRADLFVDPRELQSREDLLQVMASNNEKNSKNKGFVDIGKLQEVLTSIGLRSPLDFEEEISKLEAEAQKQAGTGGLIVVSNINNLISLVSFSKSMIFSNEEKEKNKDIKQCSSSMNRIHDQSLTIQSILTNIPDEFRCPISLDLMRDPVIVASGHTYDRNSISQWINSGHHSCPKSGQRLIHMALIPNYALKSLVHQWCEENNIPLTECASSSSSDLERSNSKRKLCENAVDHISATKAAADAVKMTAEFLVGKLAMGSLEIQRQAAYELRLLAKTGMDNRRIIAEVGSIPFLVTLLSSHDPRIQENAVTALLNLSIYDNNKILIMAAGAIDSITGVLESGKTMEARENAAAAIFSLSMIDDCKVTIGARPRAIPALIGLLREGTTAGKRDAATALFNLAVYNANKASAVVAGAVPLLIELLMDDKAGITDDALAVLAQLLGCSQGLEEIRKSRVLVPLLIDLLRFGSTKGKENSITLLLGLCKDGGEEVARRLLINPRSIPSLQSLVADGSLKARRKADALLRLLNRCCSQSHNPVG</sequence>
<dbReference type="UniPathway" id="UPA00143"/>
<accession>A0A5C7GZV1</accession>
<evidence type="ECO:0000256" key="3">
    <source>
        <dbReference type="ARBA" id="ARBA00012483"/>
    </source>
</evidence>
<dbReference type="SMART" id="SM00185">
    <property type="entry name" value="ARM"/>
    <property type="match status" value="5"/>
</dbReference>
<dbReference type="Pfam" id="PF25598">
    <property type="entry name" value="ARM_PUB"/>
    <property type="match status" value="1"/>
</dbReference>
<dbReference type="GO" id="GO:0070696">
    <property type="term" value="F:transmembrane receptor protein serine/threonine kinase binding"/>
    <property type="evidence" value="ECO:0007669"/>
    <property type="project" value="UniProtKB-ARBA"/>
</dbReference>
<evidence type="ECO:0000256" key="7">
    <source>
        <dbReference type="PROSITE-ProRule" id="PRU00259"/>
    </source>
</evidence>
<dbReference type="InterPro" id="IPR045210">
    <property type="entry name" value="RING-Ubox_PUB"/>
</dbReference>
<evidence type="ECO:0000256" key="6">
    <source>
        <dbReference type="ARBA" id="ARBA00022786"/>
    </source>
</evidence>
<evidence type="ECO:0000256" key="5">
    <source>
        <dbReference type="ARBA" id="ARBA00022737"/>
    </source>
</evidence>
<comment type="catalytic activity">
    <reaction evidence="1">
        <text>S-ubiquitinyl-[E2 ubiquitin-conjugating enzyme]-L-cysteine + [acceptor protein]-L-lysine = [E2 ubiquitin-conjugating enzyme]-L-cysteine + N(6)-ubiquitinyl-[acceptor protein]-L-lysine.</text>
        <dbReference type="EC" id="2.3.2.27"/>
    </reaction>
</comment>
<dbReference type="SMART" id="SM00504">
    <property type="entry name" value="Ubox"/>
    <property type="match status" value="1"/>
</dbReference>
<dbReference type="InterPro" id="IPR003613">
    <property type="entry name" value="Ubox_domain"/>
</dbReference>
<evidence type="ECO:0000256" key="4">
    <source>
        <dbReference type="ARBA" id="ARBA00022679"/>
    </source>
</evidence>
<dbReference type="FunFam" id="1.25.10.10:FF:001110">
    <property type="entry name" value="RING-type E3 ubiquitin transferase"/>
    <property type="match status" value="1"/>
</dbReference>
<dbReference type="InterPro" id="IPR011989">
    <property type="entry name" value="ARM-like"/>
</dbReference>
<keyword evidence="5" id="KW-0677">Repeat</keyword>
<comment type="caution">
    <text evidence="9">The sequence shown here is derived from an EMBL/GenBank/DDBJ whole genome shotgun (WGS) entry which is preliminary data.</text>
</comment>
<dbReference type="PROSITE" id="PS51698">
    <property type="entry name" value="U_BOX"/>
    <property type="match status" value="1"/>
</dbReference>
<dbReference type="InterPro" id="IPR000225">
    <property type="entry name" value="Armadillo"/>
</dbReference>
<evidence type="ECO:0000313" key="9">
    <source>
        <dbReference type="EMBL" id="TXG50069.1"/>
    </source>
</evidence>
<proteinExistence type="predicted"/>
<dbReference type="OrthoDB" id="10064100at2759"/>
<keyword evidence="10" id="KW-1185">Reference proteome</keyword>
<protein>
    <recommendedName>
        <fullName evidence="3">RING-type E3 ubiquitin transferase</fullName>
        <ecNumber evidence="3">2.3.2.27</ecNumber>
    </recommendedName>
</protein>
<organism evidence="9 10">
    <name type="scientific">Acer yangbiense</name>
    <dbReference type="NCBI Taxonomy" id="1000413"/>
    <lineage>
        <taxon>Eukaryota</taxon>
        <taxon>Viridiplantae</taxon>
        <taxon>Streptophyta</taxon>
        <taxon>Embryophyta</taxon>
        <taxon>Tracheophyta</taxon>
        <taxon>Spermatophyta</taxon>
        <taxon>Magnoliopsida</taxon>
        <taxon>eudicotyledons</taxon>
        <taxon>Gunneridae</taxon>
        <taxon>Pentapetalae</taxon>
        <taxon>rosids</taxon>
        <taxon>malvids</taxon>
        <taxon>Sapindales</taxon>
        <taxon>Sapindaceae</taxon>
        <taxon>Hippocastanoideae</taxon>
        <taxon>Acereae</taxon>
        <taxon>Acer</taxon>
    </lineage>
</organism>
<comment type="pathway">
    <text evidence="2">Protein modification; protein ubiquitination.</text>
</comment>
<feature type="domain" description="U-box" evidence="8">
    <location>
        <begin position="281"/>
        <end position="355"/>
    </location>
</feature>
<evidence type="ECO:0000256" key="1">
    <source>
        <dbReference type="ARBA" id="ARBA00000900"/>
    </source>
</evidence>
<feature type="repeat" description="ARM" evidence="7">
    <location>
        <begin position="438"/>
        <end position="480"/>
    </location>
</feature>
<dbReference type="SUPFAM" id="SSF48371">
    <property type="entry name" value="ARM repeat"/>
    <property type="match status" value="1"/>
</dbReference>
<feature type="repeat" description="ARM" evidence="7">
    <location>
        <begin position="522"/>
        <end position="564"/>
    </location>
</feature>
<dbReference type="InterPro" id="IPR013083">
    <property type="entry name" value="Znf_RING/FYVE/PHD"/>
</dbReference>
<dbReference type="Pfam" id="PF25368">
    <property type="entry name" value="PUB10_N"/>
    <property type="match status" value="1"/>
</dbReference>
<dbReference type="EMBL" id="VAHF01000012">
    <property type="protein sequence ID" value="TXG50069.1"/>
    <property type="molecule type" value="Genomic_DNA"/>
</dbReference>
<dbReference type="Pfam" id="PF04564">
    <property type="entry name" value="U-box"/>
    <property type="match status" value="1"/>
</dbReference>
<dbReference type="FunFam" id="3.30.40.10:FF:000114">
    <property type="entry name" value="RING-type E3 ubiquitin transferase"/>
    <property type="match status" value="1"/>
</dbReference>
<dbReference type="AlphaFoldDB" id="A0A5C7GZV1"/>